<dbReference type="Gene3D" id="1.10.10.60">
    <property type="entry name" value="Homeodomain-like"/>
    <property type="match status" value="2"/>
</dbReference>
<evidence type="ECO:0000256" key="2">
    <source>
        <dbReference type="ARBA" id="ARBA00023125"/>
    </source>
</evidence>
<sequence>MSFKSNQEEEFIEELESIIMDNISDEQFGVSELAESVNMSRSNLLRKIKKYTNLSASQFIRQVRLNEGMKLLKQSSMTVSEISYKVGFSSTSYFIKCFREQFGYAPGESRKDNLVVTEDVLEENGDVSKEKITLWPVVILLILIIFAAGYFVIKESAVSEETDLEKSIAVLPFKNESVDSSNLYFVNGLMESTLNTLQKVGDLRVVSRTSVEQYRDSKSTIPEIAEKLNVNYILEGSGQKVEDRVSLNIKLIRASDDQPVWTQQYNRKVVDIFSLQNEIATEIANAIKVIVKPTELEQIQKKPTENLEAYDYYLKALDPYNSRTKEGLVKAIPLLKKAVEHDPQFALAYADLAISYYFLDIYQVNKKYTEEINNYADKALLYDPKMAESLIAKALYYMHKKEYRLALPHLEKALEYNPNSTDVVQILSDFYARVIPDTEKYLEYALKGVQLKVGAKDSSTFSYTYLHLSNALIQAGFIDQSIKYINLSLAYNPDNYYSPYVKSLIMFAKHRDIEQTQVELGELWRKDTSRLDILQEYAKMFYFQKKYDSAFYYYEKFVTARKTNGLEMYTHDDIKVGWVYEKMGHKDKAAELYKSFADYLVKDNSIYNSASMAVNYTRQGKYDEAIEQLKVFSNQDNYQYWIILFFELDPIIEPLKSHPEFKKVVSEIKNHFWDDHDKLKEKLENKGLI</sequence>
<dbReference type="SMART" id="SM00342">
    <property type="entry name" value="HTH_ARAC"/>
    <property type="match status" value="1"/>
</dbReference>
<evidence type="ECO:0000313" key="7">
    <source>
        <dbReference type="EMBL" id="QCK15300.1"/>
    </source>
</evidence>
<dbReference type="InterPro" id="IPR020449">
    <property type="entry name" value="Tscrpt_reg_AraC-type_HTH"/>
</dbReference>
<feature type="repeat" description="TPR" evidence="4">
    <location>
        <begin position="387"/>
        <end position="420"/>
    </location>
</feature>
<dbReference type="OrthoDB" id="9779074at2"/>
<organism evidence="7 8">
    <name type="scientific">Mangrovivirga cuniculi</name>
    <dbReference type="NCBI Taxonomy" id="2715131"/>
    <lineage>
        <taxon>Bacteria</taxon>
        <taxon>Pseudomonadati</taxon>
        <taxon>Bacteroidota</taxon>
        <taxon>Cytophagia</taxon>
        <taxon>Cytophagales</taxon>
        <taxon>Mangrovivirgaceae</taxon>
        <taxon>Mangrovivirga</taxon>
    </lineage>
</organism>
<dbReference type="PROSITE" id="PS00041">
    <property type="entry name" value="HTH_ARAC_FAMILY_1"/>
    <property type="match status" value="1"/>
</dbReference>
<keyword evidence="8" id="KW-1185">Reference proteome</keyword>
<keyword evidence="5" id="KW-1133">Transmembrane helix</keyword>
<reference evidence="7 8" key="1">
    <citation type="submission" date="2018-04" db="EMBL/GenBank/DDBJ databases">
        <title>Complete genome uncultured novel isolate.</title>
        <authorList>
            <person name="Merlino G."/>
        </authorList>
    </citation>
    <scope>NUCLEOTIDE SEQUENCE [LARGE SCALE GENOMIC DNA]</scope>
    <source>
        <strain evidence="8">R1DC9</strain>
    </source>
</reference>
<evidence type="ECO:0000313" key="8">
    <source>
        <dbReference type="Proteomes" id="UP000298616"/>
    </source>
</evidence>
<name>A0A4D7JP73_9BACT</name>
<evidence type="ECO:0000256" key="4">
    <source>
        <dbReference type="PROSITE-ProRule" id="PRU00339"/>
    </source>
</evidence>
<dbReference type="InterPro" id="IPR011990">
    <property type="entry name" value="TPR-like_helical_dom_sf"/>
</dbReference>
<evidence type="ECO:0000256" key="5">
    <source>
        <dbReference type="SAM" id="Phobius"/>
    </source>
</evidence>
<dbReference type="GO" id="GO:0043565">
    <property type="term" value="F:sequence-specific DNA binding"/>
    <property type="evidence" value="ECO:0007669"/>
    <property type="project" value="InterPro"/>
</dbReference>
<dbReference type="InterPro" id="IPR009057">
    <property type="entry name" value="Homeodomain-like_sf"/>
</dbReference>
<keyword evidence="1" id="KW-0805">Transcription regulation</keyword>
<dbReference type="EMBL" id="CP028923">
    <property type="protein sequence ID" value="QCK15300.1"/>
    <property type="molecule type" value="Genomic_DNA"/>
</dbReference>
<dbReference type="InterPro" id="IPR018060">
    <property type="entry name" value="HTH_AraC"/>
</dbReference>
<gene>
    <name evidence="7" type="ORF">DCC35_11360</name>
</gene>
<dbReference type="GO" id="GO:0003700">
    <property type="term" value="F:DNA-binding transcription factor activity"/>
    <property type="evidence" value="ECO:0007669"/>
    <property type="project" value="InterPro"/>
</dbReference>
<evidence type="ECO:0000259" key="6">
    <source>
        <dbReference type="PROSITE" id="PS01124"/>
    </source>
</evidence>
<evidence type="ECO:0000256" key="3">
    <source>
        <dbReference type="ARBA" id="ARBA00023163"/>
    </source>
</evidence>
<keyword evidence="2" id="KW-0238">DNA-binding</keyword>
<evidence type="ECO:0000256" key="1">
    <source>
        <dbReference type="ARBA" id="ARBA00023015"/>
    </source>
</evidence>
<feature type="domain" description="HTH araC/xylS-type" evidence="6">
    <location>
        <begin position="13"/>
        <end position="112"/>
    </location>
</feature>
<dbReference type="Gene3D" id="3.40.50.10610">
    <property type="entry name" value="ABC-type transport auxiliary lipoprotein component"/>
    <property type="match status" value="1"/>
</dbReference>
<dbReference type="SUPFAM" id="SSF48452">
    <property type="entry name" value="TPR-like"/>
    <property type="match status" value="1"/>
</dbReference>
<dbReference type="InterPro" id="IPR019734">
    <property type="entry name" value="TPR_rpt"/>
</dbReference>
<keyword evidence="5" id="KW-0812">Transmembrane</keyword>
<keyword evidence="5" id="KW-0472">Membrane</keyword>
<dbReference type="PANTHER" id="PTHR43280">
    <property type="entry name" value="ARAC-FAMILY TRANSCRIPTIONAL REGULATOR"/>
    <property type="match status" value="1"/>
</dbReference>
<dbReference type="PANTHER" id="PTHR43280:SF2">
    <property type="entry name" value="HTH-TYPE TRANSCRIPTIONAL REGULATOR EXSA"/>
    <property type="match status" value="1"/>
</dbReference>
<dbReference type="SUPFAM" id="SSF46689">
    <property type="entry name" value="Homeodomain-like"/>
    <property type="match status" value="1"/>
</dbReference>
<dbReference type="Gene3D" id="1.25.40.10">
    <property type="entry name" value="Tetratricopeptide repeat domain"/>
    <property type="match status" value="2"/>
</dbReference>
<dbReference type="InterPro" id="IPR018062">
    <property type="entry name" value="HTH_AraC-typ_CS"/>
</dbReference>
<dbReference type="PRINTS" id="PR00032">
    <property type="entry name" value="HTHARAC"/>
</dbReference>
<dbReference type="KEGG" id="fpf:DCC35_11360"/>
<proteinExistence type="predicted"/>
<accession>A0A4D7JP73</accession>
<dbReference type="AlphaFoldDB" id="A0A4D7JP73"/>
<dbReference type="RefSeq" id="WP_137090889.1">
    <property type="nucleotide sequence ID" value="NZ_CP028923.1"/>
</dbReference>
<protein>
    <submittedName>
        <fullName evidence="7">AraC family transcriptional regulator</fullName>
    </submittedName>
</protein>
<feature type="transmembrane region" description="Helical" evidence="5">
    <location>
        <begin position="132"/>
        <end position="153"/>
    </location>
</feature>
<dbReference type="Proteomes" id="UP000298616">
    <property type="component" value="Chromosome"/>
</dbReference>
<dbReference type="Pfam" id="PF12833">
    <property type="entry name" value="HTH_18"/>
    <property type="match status" value="1"/>
</dbReference>
<dbReference type="PROSITE" id="PS01124">
    <property type="entry name" value="HTH_ARAC_FAMILY_2"/>
    <property type="match status" value="1"/>
</dbReference>
<keyword evidence="4" id="KW-0802">TPR repeat</keyword>
<keyword evidence="3" id="KW-0804">Transcription</keyword>
<dbReference type="PROSITE" id="PS50005">
    <property type="entry name" value="TPR"/>
    <property type="match status" value="1"/>
</dbReference>
<dbReference type="SMART" id="SM00028">
    <property type="entry name" value="TPR"/>
    <property type="match status" value="3"/>
</dbReference>